<comment type="caution">
    <text evidence="1">The sequence shown here is derived from an EMBL/GenBank/DDBJ whole genome shotgun (WGS) entry which is preliminary data.</text>
</comment>
<sequence>MTTRTSNRSGFAVLAEATTMDISLIGTKRDGESLQLERTSKRLRNDDQERCDAIDTIGSNIISHNSHRHGSRAEITQVTTMLSDAFQQYTEPANTQALTRKEELNWKRVLREFLVAHLLSSPHRYQLSASAGGDERKLRDMMSIYDHPTLFSVFSKDVHTVTVGEAIEAVNAWIRYHKDGVRTLKNVLQLELNVPSLWYVLDTDRGKDLHRHVESINERRHNSIEIQNIARDFNESCKQQWIQAAEQAKLLVTYHKYEATTVNSNPNSRITELETANTALASELATIKETVTILPKTVTDLTQKVTKLLALNRSAV</sequence>
<dbReference type="Proteomes" id="UP000326924">
    <property type="component" value="Unassembled WGS sequence"/>
</dbReference>
<reference evidence="1 2" key="1">
    <citation type="submission" date="2019-09" db="EMBL/GenBank/DDBJ databases">
        <title>Draft genome of the ectomycorrhizal ascomycete Sphaerosporella brunnea.</title>
        <authorList>
            <consortium name="DOE Joint Genome Institute"/>
            <person name="Benucci G.M."/>
            <person name="Marozzi G."/>
            <person name="Antonielli L."/>
            <person name="Sanchez S."/>
            <person name="Marco P."/>
            <person name="Wang X."/>
            <person name="Falini L.B."/>
            <person name="Barry K."/>
            <person name="Haridas S."/>
            <person name="Lipzen A."/>
            <person name="Labutti K."/>
            <person name="Grigoriev I.V."/>
            <person name="Murat C."/>
            <person name="Martin F."/>
            <person name="Albertini E."/>
            <person name="Donnini D."/>
            <person name="Bonito G."/>
        </authorList>
    </citation>
    <scope>NUCLEOTIDE SEQUENCE [LARGE SCALE GENOMIC DNA]</scope>
    <source>
        <strain evidence="1 2">Sb_GMNB300</strain>
    </source>
</reference>
<proteinExistence type="predicted"/>
<gene>
    <name evidence="1" type="ORF">FN846DRAFT_887379</name>
</gene>
<dbReference type="InParanoid" id="A0A5J5F6H0"/>
<accession>A0A5J5F6H0</accession>
<dbReference type="AlphaFoldDB" id="A0A5J5F6H0"/>
<evidence type="ECO:0000313" key="1">
    <source>
        <dbReference type="EMBL" id="KAA8912174.1"/>
    </source>
</evidence>
<organism evidence="1 2">
    <name type="scientific">Sphaerosporella brunnea</name>
    <dbReference type="NCBI Taxonomy" id="1250544"/>
    <lineage>
        <taxon>Eukaryota</taxon>
        <taxon>Fungi</taxon>
        <taxon>Dikarya</taxon>
        <taxon>Ascomycota</taxon>
        <taxon>Pezizomycotina</taxon>
        <taxon>Pezizomycetes</taxon>
        <taxon>Pezizales</taxon>
        <taxon>Pyronemataceae</taxon>
        <taxon>Sphaerosporella</taxon>
    </lineage>
</organism>
<evidence type="ECO:0000313" key="2">
    <source>
        <dbReference type="Proteomes" id="UP000326924"/>
    </source>
</evidence>
<keyword evidence="2" id="KW-1185">Reference proteome</keyword>
<protein>
    <submittedName>
        <fullName evidence="1">Uncharacterized protein</fullName>
    </submittedName>
</protein>
<dbReference type="EMBL" id="VXIS01000027">
    <property type="protein sequence ID" value="KAA8912174.1"/>
    <property type="molecule type" value="Genomic_DNA"/>
</dbReference>
<name>A0A5J5F6H0_9PEZI</name>